<reference evidence="3 4" key="1">
    <citation type="journal article" date="2014" name="J. Biotechnol.">
        <title>Complete genome sequence of the actinobacterium Amycolatopsis japonica MG417-CF17(T) (=DSM 44213T) producing (S,S)-N,N'-ethylenediaminedisuccinic acid.</title>
        <authorList>
            <person name="Stegmann E."/>
            <person name="Albersmeier A."/>
            <person name="Spohn M."/>
            <person name="Gert H."/>
            <person name="Weber T."/>
            <person name="Wohlleben W."/>
            <person name="Kalinowski J."/>
            <person name="Ruckert C."/>
        </authorList>
    </citation>
    <scope>NUCLEOTIDE SEQUENCE [LARGE SCALE GENOMIC DNA]</scope>
    <source>
        <strain evidence="4">MG417-CF17 (DSM 44213)</strain>
    </source>
</reference>
<dbReference type="Proteomes" id="UP000028492">
    <property type="component" value="Chromosome"/>
</dbReference>
<feature type="region of interest" description="Disordered" evidence="1">
    <location>
        <begin position="136"/>
        <end position="157"/>
    </location>
</feature>
<accession>A0A075UL93</accession>
<dbReference type="InterPro" id="IPR000943">
    <property type="entry name" value="RNA_pol_sigma70"/>
</dbReference>
<dbReference type="HOGENOM" id="CLU_388232_0_0_11"/>
<gene>
    <name evidence="3" type="ORF">AJAP_03485</name>
</gene>
<dbReference type="AlphaFoldDB" id="A0A075UL93"/>
<dbReference type="GO" id="GO:0003700">
    <property type="term" value="F:DNA-binding transcription factor activity"/>
    <property type="evidence" value="ECO:0007669"/>
    <property type="project" value="InterPro"/>
</dbReference>
<dbReference type="Gene3D" id="1.10.10.10">
    <property type="entry name" value="Winged helix-like DNA-binding domain superfamily/Winged helix DNA-binding domain"/>
    <property type="match status" value="1"/>
</dbReference>
<name>A0A075UL93_9PSEU</name>
<dbReference type="SUPFAM" id="SSF47789">
    <property type="entry name" value="C-terminal domain of RNA polymerase alpha subunit"/>
    <property type="match status" value="1"/>
</dbReference>
<organism evidence="3 4">
    <name type="scientific">Amycolatopsis japonica</name>
    <dbReference type="NCBI Taxonomy" id="208439"/>
    <lineage>
        <taxon>Bacteria</taxon>
        <taxon>Bacillati</taxon>
        <taxon>Actinomycetota</taxon>
        <taxon>Actinomycetes</taxon>
        <taxon>Pseudonocardiales</taxon>
        <taxon>Pseudonocardiaceae</taxon>
        <taxon>Amycolatopsis</taxon>
        <taxon>Amycolatopsis japonica group</taxon>
    </lineage>
</organism>
<dbReference type="eggNOG" id="COG0568">
    <property type="taxonomic scope" value="Bacteria"/>
</dbReference>
<protein>
    <recommendedName>
        <fullName evidence="2">RNA polymerase sigma-70 region 4 domain-containing protein</fullName>
    </recommendedName>
</protein>
<dbReference type="SUPFAM" id="SSF88659">
    <property type="entry name" value="Sigma3 and sigma4 domains of RNA polymerase sigma factors"/>
    <property type="match status" value="1"/>
</dbReference>
<dbReference type="Pfam" id="PF04545">
    <property type="entry name" value="Sigma70_r4"/>
    <property type="match status" value="1"/>
</dbReference>
<dbReference type="InterPro" id="IPR013324">
    <property type="entry name" value="RNA_pol_sigma_r3/r4-like"/>
</dbReference>
<evidence type="ECO:0000256" key="1">
    <source>
        <dbReference type="SAM" id="MobiDB-lite"/>
    </source>
</evidence>
<dbReference type="InterPro" id="IPR036388">
    <property type="entry name" value="WH-like_DNA-bd_sf"/>
</dbReference>
<dbReference type="GO" id="GO:0006352">
    <property type="term" value="P:DNA-templated transcription initiation"/>
    <property type="evidence" value="ECO:0007669"/>
    <property type="project" value="InterPro"/>
</dbReference>
<evidence type="ECO:0000313" key="4">
    <source>
        <dbReference type="Proteomes" id="UP000028492"/>
    </source>
</evidence>
<dbReference type="RefSeq" id="WP_038508110.1">
    <property type="nucleotide sequence ID" value="NZ_CP008953.1"/>
</dbReference>
<keyword evidence="4" id="KW-1185">Reference proteome</keyword>
<proteinExistence type="predicted"/>
<dbReference type="InterPro" id="IPR007630">
    <property type="entry name" value="RNA_pol_sigma70_r4"/>
</dbReference>
<dbReference type="EMBL" id="CP008953">
    <property type="protein sequence ID" value="AIG73623.1"/>
    <property type="molecule type" value="Genomic_DNA"/>
</dbReference>
<evidence type="ECO:0000259" key="2">
    <source>
        <dbReference type="Pfam" id="PF04545"/>
    </source>
</evidence>
<dbReference type="PRINTS" id="PR00046">
    <property type="entry name" value="SIGMA70FCT"/>
</dbReference>
<feature type="domain" description="RNA polymerase sigma-70 region 4" evidence="2">
    <location>
        <begin position="236"/>
        <end position="282"/>
    </location>
</feature>
<dbReference type="KEGG" id="aja:AJAP_03485"/>
<dbReference type="Gene3D" id="1.10.150.20">
    <property type="entry name" value="5' to 3' exonuclease, C-terminal subdomain"/>
    <property type="match status" value="1"/>
</dbReference>
<evidence type="ECO:0000313" key="3">
    <source>
        <dbReference type="EMBL" id="AIG73623.1"/>
    </source>
</evidence>
<dbReference type="STRING" id="208439.AJAP_03485"/>
<sequence length="736" mass="80660">MVDQPVLDDLRPLTWLDAFPWLRGASSGRADTPWWDAAIFDETPDERRKRLAEVSELAMNRLTRWTIGQIFPGLPPQLSVAALGLPPRPRNALLRGAGYTTTDELANLTIEDILDLRNVGIGGIDAILRALADVSTSRPTPDIGPAPPPDSDYRGANPAEELPGWLVALVDDLSRIAIWQTAIGLPAEPLLQTHLPIGTPDEIIKARQRLAEFSANEMLDENALNQDAASLLDTAFRALDPRAVQVLEQRLFADEPVTLDQLGQQFGVSRERVRQLEGKARAAMLDALATNALDMVATAARSTIGHVRPLSDLLVHLPALARTVESVGQPVWRVIDRLDDAYEIEDGWCVVPTLSAAQDWTRTHLREHANEHGVVQLDDLVLVETSTPELCEDLTRKWLSTCGYVVDGSYVLTRTQSVGDYAAGILSITGSPMSANDLVERFIFERSVGSLKNAMSIDDRFERVDRDRWALSEWGLEAYTGVRSIIREKLAMAGGKIKLDTLIEQITGRYSVAASSVVAYASTAPFEVRDGVVRTASGAREIRKTPERTSRMFRQDQGWAYRVRITHDHLRGSGSVAPMAVASILDLKHGDKRQLESSLGPQAITWTGTQPAFGTIRRFLLEDDVSAGADVFLVIKDDNTFALELVAELSGKPLPDALTLIGAQSDLDAETARQTLAAAINLPIDTPVVSIIGGYRDRGDTDVADLLTSVRHYLETGEPTEHSLQTTNVDDILDLL</sequence>